<dbReference type="SUPFAM" id="SSF48403">
    <property type="entry name" value="Ankyrin repeat"/>
    <property type="match status" value="1"/>
</dbReference>
<keyword evidence="2 3" id="KW-0040">ANK repeat</keyword>
<feature type="repeat" description="ANK" evidence="3">
    <location>
        <begin position="212"/>
        <end position="244"/>
    </location>
</feature>
<dbReference type="PRINTS" id="PR01415">
    <property type="entry name" value="ANKYRIN"/>
</dbReference>
<feature type="repeat" description="ANK" evidence="3">
    <location>
        <begin position="311"/>
        <end position="343"/>
    </location>
</feature>
<gene>
    <name evidence="4" type="ORF">CI238_12177</name>
</gene>
<dbReference type="STRING" id="1573173.A0A162PK77"/>
<reference evidence="4 5" key="1">
    <citation type="submission" date="2015-06" db="EMBL/GenBank/DDBJ databases">
        <title>Survival trade-offs in plant roots during colonization by closely related pathogenic and mutualistic fungi.</title>
        <authorList>
            <person name="Hacquard S."/>
            <person name="Kracher B."/>
            <person name="Hiruma K."/>
            <person name="Weinman A."/>
            <person name="Muench P."/>
            <person name="Garrido Oter R."/>
            <person name="Ver Loren van Themaat E."/>
            <person name="Dallerey J.-F."/>
            <person name="Damm U."/>
            <person name="Henrissat B."/>
            <person name="Lespinet O."/>
            <person name="Thon M."/>
            <person name="Kemen E."/>
            <person name="McHardy A.C."/>
            <person name="Schulze-Lefert P."/>
            <person name="O'Connell R.J."/>
        </authorList>
    </citation>
    <scope>NUCLEOTIDE SEQUENCE [LARGE SCALE GENOMIC DNA]</scope>
    <source>
        <strain evidence="4 5">MAFF 238704</strain>
    </source>
</reference>
<evidence type="ECO:0000313" key="5">
    <source>
        <dbReference type="Proteomes" id="UP000076584"/>
    </source>
</evidence>
<dbReference type="InterPro" id="IPR002110">
    <property type="entry name" value="Ankyrin_rpt"/>
</dbReference>
<feature type="repeat" description="ANK" evidence="3">
    <location>
        <begin position="245"/>
        <end position="277"/>
    </location>
</feature>
<proteinExistence type="predicted"/>
<dbReference type="Gene3D" id="1.25.40.20">
    <property type="entry name" value="Ankyrin repeat-containing domain"/>
    <property type="match status" value="3"/>
</dbReference>
<protein>
    <submittedName>
        <fullName evidence="4">Ankyrin repeat domain-containing protein 52</fullName>
    </submittedName>
</protein>
<keyword evidence="5" id="KW-1185">Reference proteome</keyword>
<dbReference type="Pfam" id="PF12796">
    <property type="entry name" value="Ank_2"/>
    <property type="match status" value="3"/>
</dbReference>
<dbReference type="PROSITE" id="PS50297">
    <property type="entry name" value="ANK_REP_REGION"/>
    <property type="match status" value="4"/>
</dbReference>
<name>A0A162PK77_COLIC</name>
<evidence type="ECO:0000256" key="2">
    <source>
        <dbReference type="ARBA" id="ARBA00023043"/>
    </source>
</evidence>
<organism evidence="4 5">
    <name type="scientific">Colletotrichum incanum</name>
    <name type="common">Soybean anthracnose fungus</name>
    <dbReference type="NCBI Taxonomy" id="1573173"/>
    <lineage>
        <taxon>Eukaryota</taxon>
        <taxon>Fungi</taxon>
        <taxon>Dikarya</taxon>
        <taxon>Ascomycota</taxon>
        <taxon>Pezizomycotina</taxon>
        <taxon>Sordariomycetes</taxon>
        <taxon>Hypocreomycetidae</taxon>
        <taxon>Glomerellales</taxon>
        <taxon>Glomerellaceae</taxon>
        <taxon>Colletotrichum</taxon>
        <taxon>Colletotrichum spaethianum species complex</taxon>
    </lineage>
</organism>
<dbReference type="PANTHER" id="PTHR24124">
    <property type="entry name" value="ANKYRIN REPEAT FAMILY A"/>
    <property type="match status" value="1"/>
</dbReference>
<dbReference type="GO" id="GO:0005634">
    <property type="term" value="C:nucleus"/>
    <property type="evidence" value="ECO:0007669"/>
    <property type="project" value="TreeGrafter"/>
</dbReference>
<dbReference type="EMBL" id="LFIW01000316">
    <property type="protein sequence ID" value="KZL87245.1"/>
    <property type="molecule type" value="Genomic_DNA"/>
</dbReference>
<dbReference type="AlphaFoldDB" id="A0A162PK77"/>
<evidence type="ECO:0000256" key="1">
    <source>
        <dbReference type="ARBA" id="ARBA00022737"/>
    </source>
</evidence>
<dbReference type="PROSITE" id="PS50088">
    <property type="entry name" value="ANK_REPEAT"/>
    <property type="match status" value="4"/>
</dbReference>
<dbReference type="PANTHER" id="PTHR24124:SF14">
    <property type="entry name" value="CHROMOSOME UNDETERMINED SCAFFOLD_25, WHOLE GENOME SHOTGUN SEQUENCE"/>
    <property type="match status" value="1"/>
</dbReference>
<keyword evidence="1" id="KW-0677">Repeat</keyword>
<dbReference type="GO" id="GO:0010468">
    <property type="term" value="P:regulation of gene expression"/>
    <property type="evidence" value="ECO:0007669"/>
    <property type="project" value="TreeGrafter"/>
</dbReference>
<dbReference type="SMART" id="SM00248">
    <property type="entry name" value="ANK"/>
    <property type="match status" value="7"/>
</dbReference>
<accession>A0A162PK77</accession>
<feature type="repeat" description="ANK" evidence="3">
    <location>
        <begin position="278"/>
        <end position="310"/>
    </location>
</feature>
<sequence length="466" mass="51430">MRHEDVVVTDDLLPLRTVRNIESEILGLCGSLIEVRGAPLESSAGSRKIHLAHFSVKQYLLCKIPSRGAALFANESLRASNEVIEGVSLAKLCLRYIGFQRVWDGSLPEGKDRIGMSFQNYAAKYWYQHTDVSKAKDEALVEAMNALFDGRVQTWDSWRQWFDANGEDLKPQATETILPASRLYYASYLGLTGVVRYLIHHCKQDPNEKAKSGRAALEIACEKGYQEIAQMLLGGGADIDVTGHRGRTPVYAASMNGHIDLVKLLLDKGADITVANEDGWTPLNSASDSGHLEVVKLLLDKGADITVANEDGWTPLNSASDSGHLEVVKLLLDKGADITVADKDGWTPLSAASNTEGRTALSWAAMKGQEQTVSLLVKNSRKTLNFRDNKDYTPLIWALKRSHHMVVKVLSQDGCAIEESCKEELAFQAFNLLPAAELEQFLVGIGYVVVDDFLGLQALFHRHYVF</sequence>
<dbReference type="Proteomes" id="UP000076584">
    <property type="component" value="Unassembled WGS sequence"/>
</dbReference>
<dbReference type="InterPro" id="IPR036770">
    <property type="entry name" value="Ankyrin_rpt-contain_sf"/>
</dbReference>
<comment type="caution">
    <text evidence="4">The sequence shown here is derived from an EMBL/GenBank/DDBJ whole genome shotgun (WGS) entry which is preliminary data.</text>
</comment>
<evidence type="ECO:0000313" key="4">
    <source>
        <dbReference type="EMBL" id="KZL87245.1"/>
    </source>
</evidence>
<evidence type="ECO:0000256" key="3">
    <source>
        <dbReference type="PROSITE-ProRule" id="PRU00023"/>
    </source>
</evidence>